<dbReference type="OrthoDB" id="5983226at2759"/>
<organism evidence="5 6">
    <name type="scientific">Desmophyllum pertusum</name>
    <dbReference type="NCBI Taxonomy" id="174260"/>
    <lineage>
        <taxon>Eukaryota</taxon>
        <taxon>Metazoa</taxon>
        <taxon>Cnidaria</taxon>
        <taxon>Anthozoa</taxon>
        <taxon>Hexacorallia</taxon>
        <taxon>Scleractinia</taxon>
        <taxon>Caryophylliina</taxon>
        <taxon>Caryophylliidae</taxon>
        <taxon>Desmophyllum</taxon>
    </lineage>
</organism>
<keyword evidence="6" id="KW-1185">Reference proteome</keyword>
<sequence>MRKTRESHPDFKYCEARKEPGIVTVNDDGSKQAGLDQGYRGAVIYTLSSGKELEPAPKKIKYEQGHQPNIKEMDASEMKNQTVTTVNIPFEPIKIVQPCIITQNQGGSPCHVEQILKSRQSGPSMGANMEWRPSTCDMWVQCEICKKWHMLPDESDPVTLPEKW</sequence>
<protein>
    <recommendedName>
        <fullName evidence="4">CW-type domain-containing protein</fullName>
    </recommendedName>
</protein>
<reference evidence="5" key="1">
    <citation type="submission" date="2023-01" db="EMBL/GenBank/DDBJ databases">
        <title>Genome assembly of the deep-sea coral Lophelia pertusa.</title>
        <authorList>
            <person name="Herrera S."/>
            <person name="Cordes E."/>
        </authorList>
    </citation>
    <scope>NUCLEOTIDE SEQUENCE</scope>
    <source>
        <strain evidence="5">USNM1676648</strain>
        <tissue evidence="5">Polyp</tissue>
    </source>
</reference>
<proteinExistence type="predicted"/>
<dbReference type="EMBL" id="MU826837">
    <property type="protein sequence ID" value="KAJ7372256.1"/>
    <property type="molecule type" value="Genomic_DNA"/>
</dbReference>
<dbReference type="Proteomes" id="UP001163046">
    <property type="component" value="Unassembled WGS sequence"/>
</dbReference>
<keyword evidence="2" id="KW-0863">Zinc-finger</keyword>
<evidence type="ECO:0000256" key="3">
    <source>
        <dbReference type="ARBA" id="ARBA00022833"/>
    </source>
</evidence>
<gene>
    <name evidence="5" type="ORF">OS493_019700</name>
</gene>
<evidence type="ECO:0000259" key="4">
    <source>
        <dbReference type="PROSITE" id="PS51050"/>
    </source>
</evidence>
<dbReference type="PROSITE" id="PS51050">
    <property type="entry name" value="ZF_CW"/>
    <property type="match status" value="1"/>
</dbReference>
<evidence type="ECO:0000313" key="6">
    <source>
        <dbReference type="Proteomes" id="UP001163046"/>
    </source>
</evidence>
<dbReference type="Gene3D" id="3.30.40.100">
    <property type="match status" value="1"/>
</dbReference>
<dbReference type="InterPro" id="IPR011124">
    <property type="entry name" value="Znf_CW"/>
</dbReference>
<accession>A0A9W9YZ94</accession>
<evidence type="ECO:0000313" key="5">
    <source>
        <dbReference type="EMBL" id="KAJ7372256.1"/>
    </source>
</evidence>
<keyword evidence="1" id="KW-0479">Metal-binding</keyword>
<comment type="caution">
    <text evidence="5">The sequence shown here is derived from an EMBL/GenBank/DDBJ whole genome shotgun (WGS) entry which is preliminary data.</text>
</comment>
<keyword evidence="3" id="KW-0862">Zinc</keyword>
<dbReference type="AlphaFoldDB" id="A0A9W9YZ94"/>
<evidence type="ECO:0000256" key="2">
    <source>
        <dbReference type="ARBA" id="ARBA00022771"/>
    </source>
</evidence>
<dbReference type="GO" id="GO:0008270">
    <property type="term" value="F:zinc ion binding"/>
    <property type="evidence" value="ECO:0007669"/>
    <property type="project" value="UniProtKB-KW"/>
</dbReference>
<evidence type="ECO:0000256" key="1">
    <source>
        <dbReference type="ARBA" id="ARBA00022723"/>
    </source>
</evidence>
<name>A0A9W9YZ94_9CNID</name>
<feature type="domain" description="CW-type" evidence="4">
    <location>
        <begin position="133"/>
        <end position="164"/>
    </location>
</feature>